<dbReference type="Proteomes" id="UP000002357">
    <property type="component" value="Chromosome"/>
</dbReference>
<dbReference type="OrthoDB" id="70281at2"/>
<dbReference type="GeneID" id="93729087"/>
<evidence type="ECO:0000259" key="1">
    <source>
        <dbReference type="PROSITE" id="PS51186"/>
    </source>
</evidence>
<dbReference type="AlphaFoldDB" id="E2Q7Z9"/>
<keyword evidence="3" id="KW-1185">Reference proteome</keyword>
<evidence type="ECO:0000313" key="2">
    <source>
        <dbReference type="EMBL" id="EFG09531.1"/>
    </source>
</evidence>
<dbReference type="InterPro" id="IPR016181">
    <property type="entry name" value="Acyl_CoA_acyltransferase"/>
</dbReference>
<sequence>MTDALRTLHTSSLTPAELTDIRALLDGCFRGDLDDDDFDHLLGGMHTLVRDAEGRMVAHGSVIMRRVRHGDRFHRVGYVEAMAVREDRRREGLGSRVMDELEGIIDRAYDFGALSASALGELLYRSRGWWAWPGRIEGIGPQGLVHLPDEEGTVLVRGAVPGDRGALAFDWRDGDVL</sequence>
<evidence type="ECO:0000313" key="3">
    <source>
        <dbReference type="Proteomes" id="UP000002357"/>
    </source>
</evidence>
<dbReference type="EMBL" id="CM000913">
    <property type="protein sequence ID" value="EFG09531.1"/>
    <property type="molecule type" value="Genomic_DNA"/>
</dbReference>
<dbReference type="Gene3D" id="3.40.630.30">
    <property type="match status" value="1"/>
</dbReference>
<dbReference type="Pfam" id="PF00583">
    <property type="entry name" value="Acetyltransf_1"/>
    <property type="match status" value="1"/>
</dbReference>
<dbReference type="SUPFAM" id="SSF55729">
    <property type="entry name" value="Acyl-CoA N-acyltransferases (Nat)"/>
    <property type="match status" value="1"/>
</dbReference>
<organism evidence="2 3">
    <name type="scientific">Streptomyces clavuligerus</name>
    <dbReference type="NCBI Taxonomy" id="1901"/>
    <lineage>
        <taxon>Bacteria</taxon>
        <taxon>Bacillati</taxon>
        <taxon>Actinomycetota</taxon>
        <taxon>Actinomycetes</taxon>
        <taxon>Kitasatosporales</taxon>
        <taxon>Streptomycetaceae</taxon>
        <taxon>Streptomyces</taxon>
    </lineage>
</organism>
<dbReference type="STRING" id="1901.BB341_06610"/>
<dbReference type="GO" id="GO:0016747">
    <property type="term" value="F:acyltransferase activity, transferring groups other than amino-acyl groups"/>
    <property type="evidence" value="ECO:0007669"/>
    <property type="project" value="InterPro"/>
</dbReference>
<dbReference type="eggNOG" id="COG0456">
    <property type="taxonomic scope" value="Bacteria"/>
</dbReference>
<dbReference type="KEGG" id="sclf:BB341_06610"/>
<name>E2Q7Z9_STRCL</name>
<dbReference type="InterPro" id="IPR000182">
    <property type="entry name" value="GNAT_dom"/>
</dbReference>
<reference evidence="2 3" key="1">
    <citation type="journal article" date="2010" name="Genome Biol. Evol.">
        <title>The sequence of a 1.8-mb bacterial linear plasmid reveals a rich evolutionary reservoir of secondary metabolic pathways.</title>
        <authorList>
            <person name="Medema M.H."/>
            <person name="Trefzer A."/>
            <person name="Kovalchuk A."/>
            <person name="van den Berg M."/>
            <person name="Mueller U."/>
            <person name="Heijne W."/>
            <person name="Wu L."/>
            <person name="Alam M.T."/>
            <person name="Ronning C.M."/>
            <person name="Nierman W.C."/>
            <person name="Bovenberg R.A.L."/>
            <person name="Breitling R."/>
            <person name="Takano E."/>
        </authorList>
    </citation>
    <scope>NUCLEOTIDE SEQUENCE [LARGE SCALE GENOMIC DNA]</scope>
    <source>
        <strain evidence="3">ATCC 27064 / DSM 738 / JCM 4710 / NBRC 13307 / NCIMB 12785 / NRRL 3585 / VKM Ac-602</strain>
    </source>
</reference>
<dbReference type="RefSeq" id="WP_003961955.1">
    <property type="nucleotide sequence ID" value="NZ_CM000913.1"/>
</dbReference>
<dbReference type="PROSITE" id="PS51186">
    <property type="entry name" value="GNAT"/>
    <property type="match status" value="1"/>
</dbReference>
<proteinExistence type="predicted"/>
<keyword evidence="2" id="KW-0808">Transferase</keyword>
<protein>
    <submittedName>
        <fullName evidence="2">Putative aminoglycoside 2-N-acetyltransferase</fullName>
    </submittedName>
</protein>
<accession>E2Q7Z9</accession>
<dbReference type="CDD" id="cd04301">
    <property type="entry name" value="NAT_SF"/>
    <property type="match status" value="1"/>
</dbReference>
<gene>
    <name evidence="2" type="primary">aac2</name>
    <name evidence="2" type="ORF">SCLAV_4460</name>
</gene>
<feature type="domain" description="N-acetyltransferase" evidence="1">
    <location>
        <begin position="8"/>
        <end position="160"/>
    </location>
</feature>